<keyword evidence="12" id="KW-0325">Glycoprotein</keyword>
<keyword evidence="7" id="KW-0134">Cell wall</keyword>
<evidence type="ECO:0000256" key="10">
    <source>
        <dbReference type="ARBA" id="ARBA00022801"/>
    </source>
</evidence>
<evidence type="ECO:0000256" key="14">
    <source>
        <dbReference type="ARBA" id="ARBA00023316"/>
    </source>
</evidence>
<evidence type="ECO:0000256" key="13">
    <source>
        <dbReference type="ARBA" id="ARBA00023277"/>
    </source>
</evidence>
<evidence type="ECO:0000256" key="8">
    <source>
        <dbReference type="ARBA" id="ARBA00022525"/>
    </source>
</evidence>
<dbReference type="OrthoDB" id="77201at2759"/>
<evidence type="ECO:0000256" key="16">
    <source>
        <dbReference type="ARBA" id="ARBA00037649"/>
    </source>
</evidence>
<dbReference type="InterPro" id="IPR050732">
    <property type="entry name" value="Beta-glucan_modifiers"/>
</dbReference>
<dbReference type="PANTHER" id="PTHR16631">
    <property type="entry name" value="GLUCAN 1,3-BETA-GLUCOSIDASE"/>
    <property type="match status" value="1"/>
</dbReference>
<keyword evidence="13" id="KW-0119">Carbohydrate metabolism</keyword>
<comment type="catalytic activity">
    <reaction evidence="1">
        <text>Hydrolysis of (1-&gt;3)-beta-D-glucosidic linkages in (1-&gt;3)-beta-D-glucans.</text>
        <dbReference type="EC" id="3.2.1.39"/>
    </reaction>
</comment>
<keyword evidence="8" id="KW-0964">Secreted</keyword>
<dbReference type="PANTHER" id="PTHR16631:SF17">
    <property type="entry name" value="GLUCAN ENDO-1,3-BETA-GLUCOSIDASE BTGC"/>
    <property type="match status" value="1"/>
</dbReference>
<dbReference type="RefSeq" id="XP_040741136.1">
    <property type="nucleotide sequence ID" value="XM_040888370.1"/>
</dbReference>
<evidence type="ECO:0000313" key="23">
    <source>
        <dbReference type="Proteomes" id="UP000193922"/>
    </source>
</evidence>
<evidence type="ECO:0000256" key="21">
    <source>
        <dbReference type="SAM" id="SignalP"/>
    </source>
</evidence>
<dbReference type="EC" id="3.2.1.39" evidence="5"/>
<reference evidence="22 23" key="1">
    <citation type="submission" date="2016-07" db="EMBL/GenBank/DDBJ databases">
        <title>Pervasive Adenine N6-methylation of Active Genes in Fungi.</title>
        <authorList>
            <consortium name="DOE Joint Genome Institute"/>
            <person name="Mondo S.J."/>
            <person name="Dannebaum R.O."/>
            <person name="Kuo R.C."/>
            <person name="Labutti K."/>
            <person name="Haridas S."/>
            <person name="Kuo A."/>
            <person name="Salamov A."/>
            <person name="Ahrendt S.R."/>
            <person name="Lipzen A."/>
            <person name="Sullivan W."/>
            <person name="Andreopoulos W.B."/>
            <person name="Clum A."/>
            <person name="Lindquist E."/>
            <person name="Daum C."/>
            <person name="Ramamoorthy G.K."/>
            <person name="Gryganskyi A."/>
            <person name="Culley D."/>
            <person name="Magnuson J.K."/>
            <person name="James T.Y."/>
            <person name="O'Malley M.A."/>
            <person name="Stajich J.E."/>
            <person name="Spatafora J.W."/>
            <person name="Visel A."/>
            <person name="Grigoriev I.V."/>
        </authorList>
    </citation>
    <scope>NUCLEOTIDE SEQUENCE [LARGE SCALE GENOMIC DNA]</scope>
    <source>
        <strain evidence="22 23">ATCC 12442</strain>
    </source>
</reference>
<dbReference type="Pfam" id="PF00332">
    <property type="entry name" value="Glyco_hydro_17"/>
    <property type="match status" value="1"/>
</dbReference>
<feature type="region of interest" description="Disordered" evidence="20">
    <location>
        <begin position="297"/>
        <end position="363"/>
    </location>
</feature>
<dbReference type="Gene3D" id="3.20.20.80">
    <property type="entry name" value="Glycosidases"/>
    <property type="match status" value="2"/>
</dbReference>
<dbReference type="GO" id="GO:0005886">
    <property type="term" value="C:plasma membrane"/>
    <property type="evidence" value="ECO:0007669"/>
    <property type="project" value="UniProtKB-SubCell"/>
</dbReference>
<keyword evidence="10 22" id="KW-0378">Hydrolase</keyword>
<keyword evidence="11" id="KW-0472">Membrane</keyword>
<dbReference type="STRING" id="61395.A0A1Y1W265"/>
<evidence type="ECO:0000256" key="15">
    <source>
        <dbReference type="ARBA" id="ARBA00023326"/>
    </source>
</evidence>
<evidence type="ECO:0000256" key="7">
    <source>
        <dbReference type="ARBA" id="ARBA00022512"/>
    </source>
</evidence>
<dbReference type="InterPro" id="IPR000490">
    <property type="entry name" value="Glyco_hydro_17"/>
</dbReference>
<comment type="similarity">
    <text evidence="4 19">Belongs to the glycosyl hydrolase 17 family.</text>
</comment>
<feature type="compositionally biased region" description="Low complexity" evidence="20">
    <location>
        <begin position="307"/>
        <end position="319"/>
    </location>
</feature>
<dbReference type="EMBL" id="MCFD01000013">
    <property type="protein sequence ID" value="ORX67214.1"/>
    <property type="molecule type" value="Genomic_DNA"/>
</dbReference>
<sequence>MKFSLTLASLAISAAAANQFSGLSYNPKQLTNGDCPTVDTVKDDLKVLSKYTDQVRIYSVHDCNQGEPVLRAMENTDWKVQLGLWVNKNDTVYETDKNELLRLAGVFDFKKHVTAVIVGNEAVYRKEQTSAQIADKVHDTKAALTKIGLGSIPVTSSETWPFYDKTLVDAVDYVNVHAFPFWEGTDIDGAQDKVFKHIYDIQAIAGKKKVVVGETGWPDNGGNYDAAVPSLKNEQRYMREFICRANLEKIDYIWFSAFDEAWKPVTNASDVETHWGILKGDKTPKFNSPMYDCKGFVPNPKEDAEESASASGSRHASVSGEESDLESDEAGYDSKSGGHSSKAVSKAVSKGSSSAAGSSSTNGAWSLTSGYSTAGVLASAVALAASAFF</sequence>
<comment type="caution">
    <text evidence="22">The sequence shown here is derived from an EMBL/GenBank/DDBJ whole genome shotgun (WGS) entry which is preliminary data.</text>
</comment>
<evidence type="ECO:0000256" key="5">
    <source>
        <dbReference type="ARBA" id="ARBA00012780"/>
    </source>
</evidence>
<gene>
    <name evidence="22" type="ORF">DL89DRAFT_269635</name>
</gene>
<dbReference type="Proteomes" id="UP000193922">
    <property type="component" value="Unassembled WGS sequence"/>
</dbReference>
<comment type="subcellular location">
    <subcellularLocation>
        <location evidence="3">Cell membrane</location>
        <topology evidence="3">Single-pass type II membrane protein</topology>
    </subcellularLocation>
    <subcellularLocation>
        <location evidence="2">Secreted</location>
        <location evidence="2">Cell wall</location>
    </subcellularLocation>
</comment>
<evidence type="ECO:0000256" key="20">
    <source>
        <dbReference type="SAM" id="MobiDB-lite"/>
    </source>
</evidence>
<dbReference type="AlphaFoldDB" id="A0A1Y1W265"/>
<keyword evidence="6" id="KW-1003">Cell membrane</keyword>
<evidence type="ECO:0000256" key="12">
    <source>
        <dbReference type="ARBA" id="ARBA00023180"/>
    </source>
</evidence>
<accession>A0A1Y1W265</accession>
<dbReference type="InterPro" id="IPR017853">
    <property type="entry name" value="GH"/>
</dbReference>
<comment type="function">
    <text evidence="16">Glucanases play a role in cell expansion during growth, in cell-cell fusion during mating, and in spore release during sporulation. This enzyme may be involved in beta-glucan degradation. Active on laminarin and lichenan.</text>
</comment>
<feature type="signal peptide" evidence="21">
    <location>
        <begin position="1"/>
        <end position="16"/>
    </location>
</feature>
<name>A0A1Y1W265_9FUNG</name>
<keyword evidence="14" id="KW-0961">Cell wall biogenesis/degradation</keyword>
<evidence type="ECO:0000256" key="18">
    <source>
        <dbReference type="ARBA" id="ARBA00043078"/>
    </source>
</evidence>
<protein>
    <recommendedName>
        <fullName evidence="5">glucan endo-1,3-beta-D-glucosidase</fullName>
        <ecNumber evidence="5">3.2.1.39</ecNumber>
    </recommendedName>
    <alternativeName>
        <fullName evidence="18">Endo-1,3-beta-glucanase btgC</fullName>
    </alternativeName>
    <alternativeName>
        <fullName evidence="17">Laminarinase btgC</fullName>
    </alternativeName>
</protein>
<evidence type="ECO:0000256" key="1">
    <source>
        <dbReference type="ARBA" id="ARBA00000382"/>
    </source>
</evidence>
<dbReference type="GO" id="GO:0042973">
    <property type="term" value="F:glucan endo-1,3-beta-D-glucosidase activity"/>
    <property type="evidence" value="ECO:0007669"/>
    <property type="project" value="UniProtKB-EC"/>
</dbReference>
<keyword evidence="23" id="KW-1185">Reference proteome</keyword>
<feature type="compositionally biased region" description="Low complexity" evidence="20">
    <location>
        <begin position="340"/>
        <end position="360"/>
    </location>
</feature>
<proteinExistence type="inferred from homology"/>
<evidence type="ECO:0000256" key="17">
    <source>
        <dbReference type="ARBA" id="ARBA00042373"/>
    </source>
</evidence>
<evidence type="ECO:0000256" key="11">
    <source>
        <dbReference type="ARBA" id="ARBA00023136"/>
    </source>
</evidence>
<evidence type="ECO:0000256" key="3">
    <source>
        <dbReference type="ARBA" id="ARBA00004401"/>
    </source>
</evidence>
<dbReference type="GeneID" id="63805018"/>
<dbReference type="GO" id="GO:0071555">
    <property type="term" value="P:cell wall organization"/>
    <property type="evidence" value="ECO:0007669"/>
    <property type="project" value="UniProtKB-KW"/>
</dbReference>
<feature type="chain" id="PRO_5012395206" description="glucan endo-1,3-beta-D-glucosidase" evidence="21">
    <location>
        <begin position="17"/>
        <end position="389"/>
    </location>
</feature>
<evidence type="ECO:0000256" key="19">
    <source>
        <dbReference type="RuleBase" id="RU004335"/>
    </source>
</evidence>
<evidence type="ECO:0000256" key="2">
    <source>
        <dbReference type="ARBA" id="ARBA00004191"/>
    </source>
</evidence>
<dbReference type="GO" id="GO:0009986">
    <property type="term" value="C:cell surface"/>
    <property type="evidence" value="ECO:0007669"/>
    <property type="project" value="TreeGrafter"/>
</dbReference>
<dbReference type="GO" id="GO:0009277">
    <property type="term" value="C:fungal-type cell wall"/>
    <property type="evidence" value="ECO:0007669"/>
    <property type="project" value="TreeGrafter"/>
</dbReference>
<evidence type="ECO:0000256" key="9">
    <source>
        <dbReference type="ARBA" id="ARBA00022729"/>
    </source>
</evidence>
<keyword evidence="15" id="KW-0624">Polysaccharide degradation</keyword>
<dbReference type="SUPFAM" id="SSF51445">
    <property type="entry name" value="(Trans)glycosidases"/>
    <property type="match status" value="1"/>
</dbReference>
<feature type="compositionally biased region" description="Acidic residues" evidence="20">
    <location>
        <begin position="321"/>
        <end position="331"/>
    </location>
</feature>
<evidence type="ECO:0000256" key="6">
    <source>
        <dbReference type="ARBA" id="ARBA00022475"/>
    </source>
</evidence>
<dbReference type="GO" id="GO:0005576">
    <property type="term" value="C:extracellular region"/>
    <property type="evidence" value="ECO:0007669"/>
    <property type="project" value="TreeGrafter"/>
</dbReference>
<organism evidence="22 23">
    <name type="scientific">Linderina pennispora</name>
    <dbReference type="NCBI Taxonomy" id="61395"/>
    <lineage>
        <taxon>Eukaryota</taxon>
        <taxon>Fungi</taxon>
        <taxon>Fungi incertae sedis</taxon>
        <taxon>Zoopagomycota</taxon>
        <taxon>Kickxellomycotina</taxon>
        <taxon>Kickxellomycetes</taxon>
        <taxon>Kickxellales</taxon>
        <taxon>Kickxellaceae</taxon>
        <taxon>Linderina</taxon>
    </lineage>
</organism>
<keyword evidence="9 21" id="KW-0732">Signal</keyword>
<dbReference type="GO" id="GO:0000272">
    <property type="term" value="P:polysaccharide catabolic process"/>
    <property type="evidence" value="ECO:0007669"/>
    <property type="project" value="UniProtKB-KW"/>
</dbReference>
<evidence type="ECO:0000313" key="22">
    <source>
        <dbReference type="EMBL" id="ORX67214.1"/>
    </source>
</evidence>
<evidence type="ECO:0000256" key="4">
    <source>
        <dbReference type="ARBA" id="ARBA00008773"/>
    </source>
</evidence>